<accession>B0VFB5</accession>
<feature type="transmembrane region" description="Helical" evidence="2">
    <location>
        <begin position="252"/>
        <end position="274"/>
    </location>
</feature>
<evidence type="ECO:0000313" key="4">
    <source>
        <dbReference type="Proteomes" id="UP000002019"/>
    </source>
</evidence>
<feature type="transmembrane region" description="Helical" evidence="2">
    <location>
        <begin position="39"/>
        <end position="59"/>
    </location>
</feature>
<feature type="transmembrane region" description="Helical" evidence="2">
    <location>
        <begin position="152"/>
        <end position="172"/>
    </location>
</feature>
<evidence type="ECO:0000313" key="3">
    <source>
        <dbReference type="EMBL" id="CAO80167.1"/>
    </source>
</evidence>
<feature type="transmembrane region" description="Helical" evidence="2">
    <location>
        <begin position="223"/>
        <end position="240"/>
    </location>
</feature>
<feature type="region of interest" description="Disordered" evidence="1">
    <location>
        <begin position="1"/>
        <end position="28"/>
    </location>
</feature>
<feature type="transmembrane region" description="Helical" evidence="2">
    <location>
        <begin position="126"/>
        <end position="145"/>
    </location>
</feature>
<dbReference type="PANTHER" id="PTHR38454">
    <property type="entry name" value="INTEGRAL MEMBRANE PROTEIN-RELATED"/>
    <property type="match status" value="1"/>
</dbReference>
<feature type="compositionally biased region" description="Polar residues" evidence="1">
    <location>
        <begin position="1"/>
        <end position="26"/>
    </location>
</feature>
<dbReference type="eggNOG" id="COG4485">
    <property type="taxonomic scope" value="Bacteria"/>
</dbReference>
<dbReference type="eggNOG" id="COG5617">
    <property type="taxonomic scope" value="Bacteria"/>
</dbReference>
<dbReference type="STRING" id="459349.CLOAM0260"/>
<feature type="transmembrane region" description="Helical" evidence="2">
    <location>
        <begin position="397"/>
        <end position="417"/>
    </location>
</feature>
<name>B0VFB5_CLOAI</name>
<keyword evidence="2" id="KW-1133">Transmembrane helix</keyword>
<evidence type="ECO:0000256" key="1">
    <source>
        <dbReference type="SAM" id="MobiDB-lite"/>
    </source>
</evidence>
<feature type="transmembrane region" description="Helical" evidence="2">
    <location>
        <begin position="802"/>
        <end position="824"/>
    </location>
</feature>
<keyword evidence="2" id="KW-0472">Membrane</keyword>
<proteinExistence type="predicted"/>
<dbReference type="AlphaFoldDB" id="B0VFB5"/>
<gene>
    <name evidence="3" type="ordered locus">CLOAM0260</name>
</gene>
<dbReference type="HOGENOM" id="CLU_008305_0_0_0"/>
<keyword evidence="4" id="KW-1185">Reference proteome</keyword>
<sequence>MAGKNVNQKIRQNISKTSKTMPSAKSTAREKEPSAFAKHLPWVLVIILFLLLSLIYFPVAYQGKAPQASDIIQWQGAAKAIIDYNATHKDNALWTPYMFSGMPSYMIHFPNRYPFLENITKLTDKIINWRIFLLFIGGVGIFLLLRQLKMDPWIAFFSAIAFTFSCHWVGLLEIGHNTKFRAIMYIPWVVWALFRLKEKPNILNLGLLATFLITQLRENHPQITYYLYLFIGMFWIYGLIEAIKTKQLKKFGNWTGLLIIAFAVTALAVMNPYLSTWEYSHYTMRGGSTGLEKSYAQQWSFPPVEIISFIIPDFFGGINQNYWGAMPFTQIYNYFGIVVLSLGVIALFGKHKKFSLFLWIASAIFLVLSFGSFTPVISSFFFKYLPMFNKFRVPSMTLIMVQFIAVILAGLGLDTIASLENNSKWQKKLFTAFWISGVVFVLFLILGQSIFKGLPYTNAAEIEQYQRYNALAKLEELKSLRPGMLYKSGILSLLLLTVSLGICYLASAKKLKKVALVLLITLITFIDLYIYTGKHLKDLYPAEEREARFVAQDFDEFLLEDKDNYRIYPYNMGQIRTAGEWAYYHQTIDGYSGAKLKRYDDVWKIIQGDDKNYSEFYRYLNGVYEKGGVEIPTPLLDMLSTKYIIYPDSLPYAFLLNKIKPVFTSFSGANIYQNLTAYPRAWFVDSLSVIPETEARLQKMREPSFNPRSLAIVESKIDGVFKPDSCFAKETFFDLHNVKYDVATDKNAFLVVSEVYYPAGWKAFIDGKKTEIYPVNHILRGVIIPPGKHTLEMKFISETYKLSLTLSLVGILATVLLLVAGIGWEEKKKKLKK</sequence>
<protein>
    <recommendedName>
        <fullName evidence="5">Bacterial membrane protein YfhO</fullName>
    </recommendedName>
</protein>
<organism evidence="3 4">
    <name type="scientific">Cloacimonas acidaminovorans (strain Evry)</name>
    <dbReference type="NCBI Taxonomy" id="459349"/>
    <lineage>
        <taxon>Bacteria</taxon>
        <taxon>Pseudomonadati</taxon>
        <taxon>Candidatus Cloacimonadota</taxon>
        <taxon>Candidatus Cloacimonadia</taxon>
        <taxon>Candidatus Cloacimonadales</taxon>
        <taxon>Candidatus Cloacimonadaceae</taxon>
        <taxon>Candidatus Cloacimonas</taxon>
    </lineage>
</organism>
<feature type="transmembrane region" description="Helical" evidence="2">
    <location>
        <begin position="514"/>
        <end position="531"/>
    </location>
</feature>
<dbReference type="Proteomes" id="UP000002019">
    <property type="component" value="Chromosome"/>
</dbReference>
<dbReference type="KEGG" id="caci:CLOAM0260"/>
<dbReference type="Pfam" id="PF09586">
    <property type="entry name" value="YfhO"/>
    <property type="match status" value="1"/>
</dbReference>
<dbReference type="RefSeq" id="WP_015424028.1">
    <property type="nucleotide sequence ID" value="NC_020449.1"/>
</dbReference>
<evidence type="ECO:0000256" key="2">
    <source>
        <dbReference type="SAM" id="Phobius"/>
    </source>
</evidence>
<reference evidence="3 4" key="1">
    <citation type="journal article" date="2008" name="J. Bacteriol.">
        <title>'Candidatus Cloacamonas acidaminovorans': genome sequence reconstruction provides a first glimpse of a new bacterial division.</title>
        <authorList>
            <person name="Pelletier E."/>
            <person name="Kreimeyer A."/>
            <person name="Bocs S."/>
            <person name="Rouy Z."/>
            <person name="Gyapay G."/>
            <person name="Chouari R."/>
            <person name="Riviere D."/>
            <person name="Ganesan A."/>
            <person name="Daegelen P."/>
            <person name="Sghir A."/>
            <person name="Cohen G.N."/>
            <person name="Medigue C."/>
            <person name="Weissenbach J."/>
            <person name="Le Paslier D."/>
        </authorList>
    </citation>
    <scope>NUCLEOTIDE SEQUENCE [LARGE SCALE GENOMIC DNA]</scope>
    <source>
        <strain evidence="4">Evry</strain>
    </source>
</reference>
<evidence type="ECO:0008006" key="5">
    <source>
        <dbReference type="Google" id="ProtNLM"/>
    </source>
</evidence>
<feature type="transmembrane region" description="Helical" evidence="2">
    <location>
        <begin position="484"/>
        <end position="507"/>
    </location>
</feature>
<feature type="transmembrane region" description="Helical" evidence="2">
    <location>
        <begin position="331"/>
        <end position="349"/>
    </location>
</feature>
<dbReference type="PANTHER" id="PTHR38454:SF1">
    <property type="entry name" value="INTEGRAL MEMBRANE PROTEIN"/>
    <property type="match status" value="1"/>
</dbReference>
<keyword evidence="2" id="KW-0812">Transmembrane</keyword>
<dbReference type="EMBL" id="CU466930">
    <property type="protein sequence ID" value="CAO80167.1"/>
    <property type="molecule type" value="Genomic_DNA"/>
</dbReference>
<feature type="transmembrane region" description="Helical" evidence="2">
    <location>
        <begin position="356"/>
        <end position="377"/>
    </location>
</feature>
<dbReference type="InterPro" id="IPR018580">
    <property type="entry name" value="Uncharacterised_YfhO"/>
</dbReference>
<feature type="transmembrane region" description="Helical" evidence="2">
    <location>
        <begin position="429"/>
        <end position="451"/>
    </location>
</feature>